<dbReference type="HOGENOM" id="CLU_161873_2_0_6"/>
<sequence length="59" mass="6708">MNYPCSCCHHYTRDQPSGNFDFKICPVCFWEDDPVQNIHPNSKSGANAISLAEAQDNYQ</sequence>
<dbReference type="InterPro" id="IPR025983">
    <property type="entry name" value="Cys_rich_CPCC"/>
</dbReference>
<feature type="domain" description="Cysteine-rich CPCC" evidence="1">
    <location>
        <begin position="3"/>
        <end position="59"/>
    </location>
</feature>
<dbReference type="PATRIC" id="fig|1217656.3.peg.3646"/>
<dbReference type="EMBL" id="APPJ01000013">
    <property type="protein sequence ID" value="ENV15838.1"/>
    <property type="molecule type" value="Genomic_DNA"/>
</dbReference>
<dbReference type="AlphaFoldDB" id="N8Y862"/>
<evidence type="ECO:0000259" key="1">
    <source>
        <dbReference type="Pfam" id="PF14206"/>
    </source>
</evidence>
<dbReference type="Proteomes" id="UP000013148">
    <property type="component" value="Unassembled WGS sequence"/>
</dbReference>
<protein>
    <recommendedName>
        <fullName evidence="1">Cysteine-rich CPCC domain-containing protein</fullName>
    </recommendedName>
</protein>
<comment type="caution">
    <text evidence="2">The sequence shown here is derived from an EMBL/GenBank/DDBJ whole genome shotgun (WGS) entry which is preliminary data.</text>
</comment>
<accession>N8Y862</accession>
<proteinExistence type="predicted"/>
<gene>
    <name evidence="2" type="ORF">F964_03703</name>
</gene>
<dbReference type="Pfam" id="PF14206">
    <property type="entry name" value="Cys_rich_CPCC"/>
    <property type="match status" value="1"/>
</dbReference>
<dbReference type="eggNOG" id="ENOG5032ZW6">
    <property type="taxonomic scope" value="Bacteria"/>
</dbReference>
<keyword evidence="3" id="KW-1185">Reference proteome</keyword>
<organism evidence="2 3">
    <name type="scientific">Acinetobacter guillouiae NIPH 991</name>
    <dbReference type="NCBI Taxonomy" id="1217656"/>
    <lineage>
        <taxon>Bacteria</taxon>
        <taxon>Pseudomonadati</taxon>
        <taxon>Pseudomonadota</taxon>
        <taxon>Gammaproteobacteria</taxon>
        <taxon>Moraxellales</taxon>
        <taxon>Moraxellaceae</taxon>
        <taxon>Acinetobacter</taxon>
    </lineage>
</organism>
<evidence type="ECO:0000313" key="3">
    <source>
        <dbReference type="Proteomes" id="UP000013148"/>
    </source>
</evidence>
<evidence type="ECO:0000313" key="2">
    <source>
        <dbReference type="EMBL" id="ENV15838.1"/>
    </source>
</evidence>
<reference evidence="2 3" key="1">
    <citation type="submission" date="2013-02" db="EMBL/GenBank/DDBJ databases">
        <title>The Genome Sequence of Acinetobacter guillouiae NIPH 991.</title>
        <authorList>
            <consortium name="The Broad Institute Genome Sequencing Platform"/>
            <consortium name="The Broad Institute Genome Sequencing Center for Infectious Disease"/>
            <person name="Cerqueira G."/>
            <person name="Feldgarden M."/>
            <person name="Courvalin P."/>
            <person name="Perichon B."/>
            <person name="Grillot-Courvalin C."/>
            <person name="Clermont D."/>
            <person name="Rocha E."/>
            <person name="Yoon E.-J."/>
            <person name="Nemec A."/>
            <person name="Walker B."/>
            <person name="Young S.K."/>
            <person name="Zeng Q."/>
            <person name="Gargeya S."/>
            <person name="Fitzgerald M."/>
            <person name="Haas B."/>
            <person name="Abouelleil A."/>
            <person name="Alvarado L."/>
            <person name="Arachchi H.M."/>
            <person name="Berlin A.M."/>
            <person name="Chapman S.B."/>
            <person name="Dewar J."/>
            <person name="Goldberg J."/>
            <person name="Griggs A."/>
            <person name="Gujja S."/>
            <person name="Hansen M."/>
            <person name="Howarth C."/>
            <person name="Imamovic A."/>
            <person name="Larimer J."/>
            <person name="McCowan C."/>
            <person name="Murphy C."/>
            <person name="Neiman D."/>
            <person name="Pearson M."/>
            <person name="Priest M."/>
            <person name="Roberts A."/>
            <person name="Saif S."/>
            <person name="Shea T."/>
            <person name="Sisk P."/>
            <person name="Sykes S."/>
            <person name="Wortman J."/>
            <person name="Nusbaum C."/>
            <person name="Birren B."/>
        </authorList>
    </citation>
    <scope>NUCLEOTIDE SEQUENCE [LARGE SCALE GENOMIC DNA]</scope>
    <source>
        <strain evidence="2 3">NIPH 991</strain>
    </source>
</reference>
<dbReference type="RefSeq" id="WP_004822551.1">
    <property type="nucleotide sequence ID" value="NZ_KB849456.1"/>
</dbReference>
<name>N8Y862_ACIGI</name>